<dbReference type="Proteomes" id="UP000321570">
    <property type="component" value="Unassembled WGS sequence"/>
</dbReference>
<evidence type="ECO:0000313" key="1">
    <source>
        <dbReference type="EMBL" id="VUZ43303.1"/>
    </source>
</evidence>
<evidence type="ECO:0000313" key="2">
    <source>
        <dbReference type="Proteomes" id="UP000321570"/>
    </source>
</evidence>
<sequence>MRFQNNPLESQMFMFTIRKTSVPLIVTGRPNYDLVASIVSPRTIQNICILGR</sequence>
<reference evidence="1 2" key="1">
    <citation type="submission" date="2019-07" db="EMBL/GenBank/DDBJ databases">
        <authorList>
            <person name="Jastrzebski P J."/>
            <person name="Paukszto L."/>
            <person name="Jastrzebski P J."/>
        </authorList>
    </citation>
    <scope>NUCLEOTIDE SEQUENCE [LARGE SCALE GENOMIC DNA]</scope>
    <source>
        <strain evidence="1 2">WMS-il1</strain>
    </source>
</reference>
<protein>
    <submittedName>
        <fullName evidence="1">Uncharacterized protein</fullName>
    </submittedName>
</protein>
<organism evidence="1 2">
    <name type="scientific">Hymenolepis diminuta</name>
    <name type="common">Rat tapeworm</name>
    <dbReference type="NCBI Taxonomy" id="6216"/>
    <lineage>
        <taxon>Eukaryota</taxon>
        <taxon>Metazoa</taxon>
        <taxon>Spiralia</taxon>
        <taxon>Lophotrochozoa</taxon>
        <taxon>Platyhelminthes</taxon>
        <taxon>Cestoda</taxon>
        <taxon>Eucestoda</taxon>
        <taxon>Cyclophyllidea</taxon>
        <taxon>Hymenolepididae</taxon>
        <taxon>Hymenolepis</taxon>
    </lineage>
</organism>
<accession>A0A564Y9S4</accession>
<dbReference type="EMBL" id="CABIJS010000111">
    <property type="protein sequence ID" value="VUZ43303.1"/>
    <property type="molecule type" value="Genomic_DNA"/>
</dbReference>
<dbReference type="AlphaFoldDB" id="A0A564Y9S4"/>
<keyword evidence="2" id="KW-1185">Reference proteome</keyword>
<proteinExistence type="predicted"/>
<gene>
    <name evidence="1" type="ORF">WMSIL1_LOCUS3944</name>
</gene>
<name>A0A564Y9S4_HYMDI</name>